<protein>
    <recommendedName>
        <fullName evidence="8">Copper acquisition factor BIM1-like domain-containing protein</fullName>
    </recommendedName>
</protein>
<proteinExistence type="predicted"/>
<dbReference type="Proteomes" id="UP000756346">
    <property type="component" value="Unassembled WGS sequence"/>
</dbReference>
<keyword evidence="7" id="KW-0449">Lipoprotein</keyword>
<dbReference type="Pfam" id="PF20238">
    <property type="entry name" value="BIM1-like_dom"/>
    <property type="match status" value="1"/>
</dbReference>
<keyword evidence="6" id="KW-0325">Glycoprotein</keyword>
<dbReference type="InterPro" id="IPR046936">
    <property type="entry name" value="BIM1-like"/>
</dbReference>
<keyword evidence="5" id="KW-0472">Membrane</keyword>
<name>A0A9P8XWD6_9PEZI</name>
<evidence type="ECO:0000256" key="2">
    <source>
        <dbReference type="ARBA" id="ARBA00022475"/>
    </source>
</evidence>
<accession>A0A9P8XWD6</accession>
<keyword evidence="3" id="KW-0336">GPI-anchor</keyword>
<feature type="domain" description="Copper acquisition factor BIM1-like" evidence="8">
    <location>
        <begin position="41"/>
        <end position="158"/>
    </location>
</feature>
<sequence length="229" mass="24470">MYKGLLLCFGGLCSSDCASRPCPLHLDDSRHCWLFRRTPGRCPCGGFVPDYDTHVLNDFFVSGTAVGTKTTHATDNWLYRITLDETASGNWTQINAIVQQTGAGDFCLSRVVAPDEFVDKRGVLSIVSGTSHGYLYQCAAVRFVKGTAPVNPACINGTAVTGGFVNDPELQSLVQHEPTETVNDGHDDHGGHAETPTTTAATGIASSLIPMGWFVLIGLVSMLSGFTVL</sequence>
<organism evidence="9 10">
    <name type="scientific">Microdochium trichocladiopsis</name>
    <dbReference type="NCBI Taxonomy" id="1682393"/>
    <lineage>
        <taxon>Eukaryota</taxon>
        <taxon>Fungi</taxon>
        <taxon>Dikarya</taxon>
        <taxon>Ascomycota</taxon>
        <taxon>Pezizomycotina</taxon>
        <taxon>Sordariomycetes</taxon>
        <taxon>Xylariomycetidae</taxon>
        <taxon>Xylariales</taxon>
        <taxon>Microdochiaceae</taxon>
        <taxon>Microdochium</taxon>
    </lineage>
</organism>
<evidence type="ECO:0000256" key="5">
    <source>
        <dbReference type="ARBA" id="ARBA00023136"/>
    </source>
</evidence>
<evidence type="ECO:0000313" key="9">
    <source>
        <dbReference type="EMBL" id="KAH7016311.1"/>
    </source>
</evidence>
<reference evidence="9" key="1">
    <citation type="journal article" date="2021" name="Nat. Commun.">
        <title>Genetic determinants of endophytism in the Arabidopsis root mycobiome.</title>
        <authorList>
            <person name="Mesny F."/>
            <person name="Miyauchi S."/>
            <person name="Thiergart T."/>
            <person name="Pickel B."/>
            <person name="Atanasova L."/>
            <person name="Karlsson M."/>
            <person name="Huettel B."/>
            <person name="Barry K.W."/>
            <person name="Haridas S."/>
            <person name="Chen C."/>
            <person name="Bauer D."/>
            <person name="Andreopoulos W."/>
            <person name="Pangilinan J."/>
            <person name="LaButti K."/>
            <person name="Riley R."/>
            <person name="Lipzen A."/>
            <person name="Clum A."/>
            <person name="Drula E."/>
            <person name="Henrissat B."/>
            <person name="Kohler A."/>
            <person name="Grigoriev I.V."/>
            <person name="Martin F.M."/>
            <person name="Hacquard S."/>
        </authorList>
    </citation>
    <scope>NUCLEOTIDE SEQUENCE</scope>
    <source>
        <strain evidence="9">MPI-CAGE-CH-0230</strain>
    </source>
</reference>
<keyword evidence="10" id="KW-1185">Reference proteome</keyword>
<evidence type="ECO:0000256" key="1">
    <source>
        <dbReference type="ARBA" id="ARBA00004609"/>
    </source>
</evidence>
<dbReference type="EMBL" id="JAGTJQ010000012">
    <property type="protein sequence ID" value="KAH7016311.1"/>
    <property type="molecule type" value="Genomic_DNA"/>
</dbReference>
<evidence type="ECO:0000256" key="3">
    <source>
        <dbReference type="ARBA" id="ARBA00022622"/>
    </source>
</evidence>
<comment type="caution">
    <text evidence="9">The sequence shown here is derived from an EMBL/GenBank/DDBJ whole genome shotgun (WGS) entry which is preliminary data.</text>
</comment>
<evidence type="ECO:0000259" key="8">
    <source>
        <dbReference type="Pfam" id="PF20238"/>
    </source>
</evidence>
<evidence type="ECO:0000313" key="10">
    <source>
        <dbReference type="Proteomes" id="UP000756346"/>
    </source>
</evidence>
<dbReference type="PANTHER" id="PTHR34992:SF1">
    <property type="entry name" value="COPPER ACQUISITION FACTOR BIM1-LIKE DOMAIN-CONTAINING PROTEIN"/>
    <property type="match status" value="1"/>
</dbReference>
<gene>
    <name evidence="9" type="ORF">B0I36DRAFT_337299</name>
</gene>
<keyword evidence="4" id="KW-0732">Signal</keyword>
<keyword evidence="2" id="KW-1003">Cell membrane</keyword>
<dbReference type="GO" id="GO:0005886">
    <property type="term" value="C:plasma membrane"/>
    <property type="evidence" value="ECO:0007669"/>
    <property type="project" value="UniProtKB-SubCell"/>
</dbReference>
<dbReference type="RefSeq" id="XP_046005935.1">
    <property type="nucleotide sequence ID" value="XM_046155660.1"/>
</dbReference>
<evidence type="ECO:0000256" key="6">
    <source>
        <dbReference type="ARBA" id="ARBA00023180"/>
    </source>
</evidence>
<comment type="subcellular location">
    <subcellularLocation>
        <location evidence="1">Cell membrane</location>
        <topology evidence="1">Lipid-anchor</topology>
        <topology evidence="1">GPI-anchor</topology>
    </subcellularLocation>
</comment>
<evidence type="ECO:0000256" key="4">
    <source>
        <dbReference type="ARBA" id="ARBA00022729"/>
    </source>
</evidence>
<dbReference type="GeneID" id="70185206"/>
<dbReference type="InterPro" id="IPR046530">
    <property type="entry name" value="BIM1-like_dom"/>
</dbReference>
<dbReference type="AlphaFoldDB" id="A0A9P8XWD6"/>
<dbReference type="OrthoDB" id="2146436at2759"/>
<evidence type="ECO:0000256" key="7">
    <source>
        <dbReference type="ARBA" id="ARBA00023288"/>
    </source>
</evidence>
<dbReference type="GO" id="GO:0098552">
    <property type="term" value="C:side of membrane"/>
    <property type="evidence" value="ECO:0007669"/>
    <property type="project" value="UniProtKB-KW"/>
</dbReference>
<dbReference type="PANTHER" id="PTHR34992">
    <property type="entry name" value="HYPHAL ANASTAMOSIS-7 PROTEIN"/>
    <property type="match status" value="1"/>
</dbReference>